<evidence type="ECO:0000256" key="3">
    <source>
        <dbReference type="ARBA" id="ARBA00022692"/>
    </source>
</evidence>
<evidence type="ECO:0000256" key="6">
    <source>
        <dbReference type="ARBA" id="ARBA00023002"/>
    </source>
</evidence>
<evidence type="ECO:0000256" key="5">
    <source>
        <dbReference type="ARBA" id="ARBA00022989"/>
    </source>
</evidence>
<keyword evidence="4" id="KW-0479">Metal-binding</keyword>
<organism evidence="13 14">
    <name type="scientific">Basidiobolus ranarum</name>
    <dbReference type="NCBI Taxonomy" id="34480"/>
    <lineage>
        <taxon>Eukaryota</taxon>
        <taxon>Fungi</taxon>
        <taxon>Fungi incertae sedis</taxon>
        <taxon>Zoopagomycota</taxon>
        <taxon>Entomophthoromycotina</taxon>
        <taxon>Basidiobolomycetes</taxon>
        <taxon>Basidiobolales</taxon>
        <taxon>Basidiobolaceae</taxon>
        <taxon>Basidiobolus</taxon>
    </lineage>
</organism>
<protein>
    <submittedName>
        <fullName evidence="13">Cytochrome c oxidase assembly protein cox15</fullName>
    </submittedName>
</protein>
<feature type="transmembrane region" description="Helical" evidence="12">
    <location>
        <begin position="192"/>
        <end position="210"/>
    </location>
</feature>
<evidence type="ECO:0000256" key="9">
    <source>
        <dbReference type="ARBA" id="ARBA00023136"/>
    </source>
</evidence>
<keyword evidence="8" id="KW-0350">Heme biosynthesis</keyword>
<evidence type="ECO:0000256" key="10">
    <source>
        <dbReference type="ARBA" id="ARBA00044501"/>
    </source>
</evidence>
<name>A0ABR2W9B1_9FUNG</name>
<comment type="catalytic activity">
    <reaction evidence="11">
        <text>Fe(II)-heme o + 2 A + H2O = Fe(II)-heme a + 2 AH2</text>
        <dbReference type="Rhea" id="RHEA:63388"/>
        <dbReference type="ChEBI" id="CHEBI:13193"/>
        <dbReference type="ChEBI" id="CHEBI:15377"/>
        <dbReference type="ChEBI" id="CHEBI:17499"/>
        <dbReference type="ChEBI" id="CHEBI:60530"/>
        <dbReference type="ChEBI" id="CHEBI:61715"/>
        <dbReference type="EC" id="1.17.99.9"/>
    </reaction>
    <physiologicalReaction direction="left-to-right" evidence="11">
        <dbReference type="Rhea" id="RHEA:63389"/>
    </physiologicalReaction>
</comment>
<keyword evidence="6" id="KW-0560">Oxidoreductase</keyword>
<evidence type="ECO:0000256" key="2">
    <source>
        <dbReference type="ARBA" id="ARBA00004141"/>
    </source>
</evidence>
<comment type="cofactor">
    <cofactor evidence="1">
        <name>heme b</name>
        <dbReference type="ChEBI" id="CHEBI:60344"/>
    </cofactor>
</comment>
<sequence>MNAFRCLGTARFFPRASLKLNVLSRNVRTTISPKPWGPNILSRGFTSQYRSTFRQTFVSATRHFQAPKISLSIPTRPFVQRMVTMTNKVPVSTKVIRDVYTHPAVGYWLIGIGAMVFAIVVIGGITRLTESGLSIVEWNLVTGVRPPITQAEWEEEFEKYKQFPEYKMLNKEKGMTLEEFKFIFFFEWAHRLWGRAIGAAFILPAAYFAYKGHMSKAVTKRVLALGGLLGFQGALGWYMVKSGLAHELVENKGVPRVSQYRLTAHLASAFFLYLGCLLTGWDILRNAKLAKGGNQHLLAGINNPRLNFLRRSAIGLCALVLLTSFSGGFVAGLDAGMLYNEFPLMGGRLMPESNEIWSDNFARTGDSTKWRNIFDNPVTVQFEHRVLATSSLAAVTALYYYSKRLPLPKHITTAVNAVVGMAVVQVTLGITTLLYVVPVSLGAAHQGGSLALLTTSLYLLHTLKRLPK</sequence>
<dbReference type="EMBL" id="JASJQH010006912">
    <property type="protein sequence ID" value="KAK9727766.1"/>
    <property type="molecule type" value="Genomic_DNA"/>
</dbReference>
<evidence type="ECO:0000256" key="1">
    <source>
        <dbReference type="ARBA" id="ARBA00001970"/>
    </source>
</evidence>
<keyword evidence="9 12" id="KW-0472">Membrane</keyword>
<feature type="transmembrane region" description="Helical" evidence="12">
    <location>
        <begin position="260"/>
        <end position="281"/>
    </location>
</feature>
<dbReference type="HAMAP" id="MF_01665">
    <property type="entry name" value="HemeA_synth_type2"/>
    <property type="match status" value="1"/>
</dbReference>
<evidence type="ECO:0000256" key="4">
    <source>
        <dbReference type="ARBA" id="ARBA00022723"/>
    </source>
</evidence>
<keyword evidence="5 12" id="KW-1133">Transmembrane helix</keyword>
<feature type="transmembrane region" description="Helical" evidence="12">
    <location>
        <begin position="443"/>
        <end position="460"/>
    </location>
</feature>
<feature type="transmembrane region" description="Helical" evidence="12">
    <location>
        <begin position="384"/>
        <end position="402"/>
    </location>
</feature>
<accession>A0ABR2W9B1</accession>
<dbReference type="InterPro" id="IPR003780">
    <property type="entry name" value="COX15/CtaA_fam"/>
</dbReference>
<evidence type="ECO:0000256" key="7">
    <source>
        <dbReference type="ARBA" id="ARBA00023004"/>
    </source>
</evidence>
<dbReference type="InterPro" id="IPR023754">
    <property type="entry name" value="HemeA_Synthase_type2"/>
</dbReference>
<proteinExistence type="inferred from homology"/>
<evidence type="ECO:0000256" key="11">
    <source>
        <dbReference type="ARBA" id="ARBA00048044"/>
    </source>
</evidence>
<feature type="transmembrane region" description="Helical" evidence="12">
    <location>
        <begin position="104"/>
        <end position="125"/>
    </location>
</feature>
<evidence type="ECO:0000313" key="13">
    <source>
        <dbReference type="EMBL" id="KAK9727766.1"/>
    </source>
</evidence>
<evidence type="ECO:0000256" key="12">
    <source>
        <dbReference type="SAM" id="Phobius"/>
    </source>
</evidence>
<feature type="transmembrane region" description="Helical" evidence="12">
    <location>
        <begin position="313"/>
        <end position="333"/>
    </location>
</feature>
<keyword evidence="14" id="KW-1185">Reference proteome</keyword>
<dbReference type="Pfam" id="PF02628">
    <property type="entry name" value="COX15-CtaA"/>
    <property type="match status" value="1"/>
</dbReference>
<feature type="transmembrane region" description="Helical" evidence="12">
    <location>
        <begin position="222"/>
        <end position="240"/>
    </location>
</feature>
<dbReference type="PANTHER" id="PTHR23289:SF2">
    <property type="entry name" value="CYTOCHROME C OXIDASE ASSEMBLY PROTEIN COX15 HOMOLOG"/>
    <property type="match status" value="1"/>
</dbReference>
<keyword evidence="3 12" id="KW-0812">Transmembrane</keyword>
<feature type="transmembrane region" description="Helical" evidence="12">
    <location>
        <begin position="414"/>
        <end position="437"/>
    </location>
</feature>
<evidence type="ECO:0000313" key="14">
    <source>
        <dbReference type="Proteomes" id="UP001479436"/>
    </source>
</evidence>
<dbReference type="Proteomes" id="UP001479436">
    <property type="component" value="Unassembled WGS sequence"/>
</dbReference>
<evidence type="ECO:0000256" key="8">
    <source>
        <dbReference type="ARBA" id="ARBA00023133"/>
    </source>
</evidence>
<comment type="subcellular location">
    <subcellularLocation>
        <location evidence="2">Membrane</location>
        <topology evidence="2">Multi-pass membrane protein</topology>
    </subcellularLocation>
</comment>
<comment type="caution">
    <text evidence="13">The sequence shown here is derived from an EMBL/GenBank/DDBJ whole genome shotgun (WGS) entry which is preliminary data.</text>
</comment>
<keyword evidence="7" id="KW-0408">Iron</keyword>
<comment type="pathway">
    <text evidence="10">Porphyrin-containing compound metabolism; heme A biosynthesis; heme A from heme O: step 1/1.</text>
</comment>
<dbReference type="PANTHER" id="PTHR23289">
    <property type="entry name" value="CYTOCHROME C OXIDASE ASSEMBLY PROTEIN COX15"/>
    <property type="match status" value="1"/>
</dbReference>
<gene>
    <name evidence="13" type="primary">COX15</name>
    <name evidence="13" type="ORF">K7432_001585</name>
</gene>
<reference evidence="13 14" key="1">
    <citation type="submission" date="2023-04" db="EMBL/GenBank/DDBJ databases">
        <title>Genome of Basidiobolus ranarum AG-B5.</title>
        <authorList>
            <person name="Stajich J.E."/>
            <person name="Carter-House D."/>
            <person name="Gryganskyi A."/>
        </authorList>
    </citation>
    <scope>NUCLEOTIDE SEQUENCE [LARGE SCALE GENOMIC DNA]</scope>
    <source>
        <strain evidence="13 14">AG-B5</strain>
    </source>
</reference>